<gene>
    <name evidence="1" type="ORF">H4W80_010935</name>
</gene>
<proteinExistence type="predicted"/>
<name>A0ABR9MJP1_9ACTN</name>
<evidence type="ECO:0008006" key="3">
    <source>
        <dbReference type="Google" id="ProtNLM"/>
    </source>
</evidence>
<dbReference type="RefSeq" id="WP_264086038.1">
    <property type="nucleotide sequence ID" value="NZ_JADBEK010000001.1"/>
</dbReference>
<organism evidence="1 2">
    <name type="scientific">Nonomuraea angiospora</name>
    <dbReference type="NCBI Taxonomy" id="46172"/>
    <lineage>
        <taxon>Bacteria</taxon>
        <taxon>Bacillati</taxon>
        <taxon>Actinomycetota</taxon>
        <taxon>Actinomycetes</taxon>
        <taxon>Streptosporangiales</taxon>
        <taxon>Streptosporangiaceae</taxon>
        <taxon>Nonomuraea</taxon>
    </lineage>
</organism>
<comment type="caution">
    <text evidence="1">The sequence shown here is derived from an EMBL/GenBank/DDBJ whole genome shotgun (WGS) entry which is preliminary data.</text>
</comment>
<evidence type="ECO:0000313" key="2">
    <source>
        <dbReference type="Proteomes" id="UP000633509"/>
    </source>
</evidence>
<sequence>MTSFEVRRAEPARRFTWRTGQRHRPGLAYMVSTGLQVGFESLEEAKLLLALDFLGGITTLLCQPFWLHFATPEGPAKHAPDVLAVTRSGTWLIDVRPQGRIGPDDRVKFAATAEVALACGWRYLVVAGWRQQVMTTLDGISSQRRSSSDPLKLRPLLLDRLRSGPCSFGTLVAGTVASAVARAQLLHLLWWRRAGVDLVCPLTDDSIVYPAEEAGR</sequence>
<dbReference type="NCBIfam" id="NF033179">
    <property type="entry name" value="TnsA_like_Actin"/>
    <property type="match status" value="1"/>
</dbReference>
<dbReference type="InterPro" id="IPR048000">
    <property type="entry name" value="TnsA-like"/>
</dbReference>
<protein>
    <recommendedName>
        <fullName evidence="3">TnsA-like heteromeric transposase endonuclease subunit</fullName>
    </recommendedName>
</protein>
<keyword evidence="2" id="KW-1185">Reference proteome</keyword>
<accession>A0ABR9MJP1</accession>
<dbReference type="Proteomes" id="UP000633509">
    <property type="component" value="Unassembled WGS sequence"/>
</dbReference>
<reference evidence="1 2" key="1">
    <citation type="submission" date="2020-10" db="EMBL/GenBank/DDBJ databases">
        <title>Sequencing the genomes of 1000 actinobacteria strains.</title>
        <authorList>
            <person name="Klenk H.-P."/>
        </authorList>
    </citation>
    <scope>NUCLEOTIDE SEQUENCE [LARGE SCALE GENOMIC DNA]</scope>
    <source>
        <strain evidence="1 2">DSM 43173</strain>
    </source>
</reference>
<dbReference type="EMBL" id="JADBEK010000001">
    <property type="protein sequence ID" value="MBE1592677.1"/>
    <property type="molecule type" value="Genomic_DNA"/>
</dbReference>
<evidence type="ECO:0000313" key="1">
    <source>
        <dbReference type="EMBL" id="MBE1592677.1"/>
    </source>
</evidence>